<sequence>MPKETTSRSAIASLDSSSTEIFRMPVHGGSRARKFPYQSSPGWRKERVRLLTGSPLLRPLMRSAQEKAEKAEANRVAIEKASAERLRVLIEENARLKNQVSKSQESFESQFTKSRSHLRRCG</sequence>
<proteinExistence type="predicted"/>
<evidence type="ECO:0000313" key="3">
    <source>
        <dbReference type="Proteomes" id="UP001372338"/>
    </source>
</evidence>
<feature type="compositionally biased region" description="Polar residues" evidence="1">
    <location>
        <begin position="101"/>
        <end position="113"/>
    </location>
</feature>
<dbReference type="EMBL" id="JAYWIO010000002">
    <property type="protein sequence ID" value="KAK7281561.1"/>
    <property type="molecule type" value="Genomic_DNA"/>
</dbReference>
<protein>
    <submittedName>
        <fullName evidence="2">Uncharacterized protein</fullName>
    </submittedName>
</protein>
<feature type="region of interest" description="Disordered" evidence="1">
    <location>
        <begin position="101"/>
        <end position="122"/>
    </location>
</feature>
<evidence type="ECO:0000313" key="2">
    <source>
        <dbReference type="EMBL" id="KAK7281561.1"/>
    </source>
</evidence>
<organism evidence="2 3">
    <name type="scientific">Crotalaria pallida</name>
    <name type="common">Smooth rattlebox</name>
    <name type="synonym">Crotalaria striata</name>
    <dbReference type="NCBI Taxonomy" id="3830"/>
    <lineage>
        <taxon>Eukaryota</taxon>
        <taxon>Viridiplantae</taxon>
        <taxon>Streptophyta</taxon>
        <taxon>Embryophyta</taxon>
        <taxon>Tracheophyta</taxon>
        <taxon>Spermatophyta</taxon>
        <taxon>Magnoliopsida</taxon>
        <taxon>eudicotyledons</taxon>
        <taxon>Gunneridae</taxon>
        <taxon>Pentapetalae</taxon>
        <taxon>rosids</taxon>
        <taxon>fabids</taxon>
        <taxon>Fabales</taxon>
        <taxon>Fabaceae</taxon>
        <taxon>Papilionoideae</taxon>
        <taxon>50 kb inversion clade</taxon>
        <taxon>genistoids sensu lato</taxon>
        <taxon>core genistoids</taxon>
        <taxon>Crotalarieae</taxon>
        <taxon>Crotalaria</taxon>
    </lineage>
</organism>
<dbReference type="AlphaFoldDB" id="A0AAN9ILN5"/>
<comment type="caution">
    <text evidence="2">The sequence shown here is derived from an EMBL/GenBank/DDBJ whole genome shotgun (WGS) entry which is preliminary data.</text>
</comment>
<keyword evidence="3" id="KW-1185">Reference proteome</keyword>
<evidence type="ECO:0000256" key="1">
    <source>
        <dbReference type="SAM" id="MobiDB-lite"/>
    </source>
</evidence>
<dbReference type="Proteomes" id="UP001372338">
    <property type="component" value="Unassembled WGS sequence"/>
</dbReference>
<name>A0AAN9ILN5_CROPI</name>
<reference evidence="2 3" key="1">
    <citation type="submission" date="2024-01" db="EMBL/GenBank/DDBJ databases">
        <title>The genomes of 5 underutilized Papilionoideae crops provide insights into root nodulation and disease resistanc.</title>
        <authorList>
            <person name="Yuan L."/>
        </authorList>
    </citation>
    <scope>NUCLEOTIDE SEQUENCE [LARGE SCALE GENOMIC DNA]</scope>
    <source>
        <strain evidence="2">ZHUSHIDOU_FW_LH</strain>
        <tissue evidence="2">Leaf</tissue>
    </source>
</reference>
<gene>
    <name evidence="2" type="ORF">RIF29_09664</name>
</gene>
<accession>A0AAN9ILN5</accession>